<dbReference type="AlphaFoldDB" id="A0A3A5MEE2"/>
<evidence type="ECO:0000313" key="2">
    <source>
        <dbReference type="Proteomes" id="UP000272015"/>
    </source>
</evidence>
<proteinExistence type="predicted"/>
<protein>
    <submittedName>
        <fullName evidence="1">Uncharacterized protein</fullName>
    </submittedName>
</protein>
<reference evidence="1 2" key="1">
    <citation type="submission" date="2018-09" db="EMBL/GenBank/DDBJ databases">
        <title>Novel species of Cryobacterium.</title>
        <authorList>
            <person name="Liu Q."/>
            <person name="Xin Y.-H."/>
        </authorList>
    </citation>
    <scope>NUCLEOTIDE SEQUENCE [LARGE SCALE GENOMIC DNA]</scope>
    <source>
        <strain evidence="1 2">Hh39</strain>
    </source>
</reference>
<keyword evidence="2" id="KW-1185">Reference proteome</keyword>
<gene>
    <name evidence="1" type="ORF">D6T64_10235</name>
</gene>
<name>A0A3A5MEE2_9MICO</name>
<organism evidence="1 2">
    <name type="scientific">Cryobacterium melibiosiphilum</name>
    <dbReference type="NCBI Taxonomy" id="995039"/>
    <lineage>
        <taxon>Bacteria</taxon>
        <taxon>Bacillati</taxon>
        <taxon>Actinomycetota</taxon>
        <taxon>Actinomycetes</taxon>
        <taxon>Micrococcales</taxon>
        <taxon>Microbacteriaceae</taxon>
        <taxon>Cryobacterium</taxon>
    </lineage>
</organism>
<evidence type="ECO:0000313" key="1">
    <source>
        <dbReference type="EMBL" id="RJT88500.1"/>
    </source>
</evidence>
<accession>A0A3A5MEE2</accession>
<comment type="caution">
    <text evidence="1">The sequence shown here is derived from an EMBL/GenBank/DDBJ whole genome shotgun (WGS) entry which is preliminary data.</text>
</comment>
<sequence>MYGDMATVRADATSLDRKRRRSQRAAPVALLALVSALLLGGCALLPPGGESGEATHERLDSLAGVADSRVRVANILSGFTRYWSTTVEITVADDYAVGDADAALDWLLHTAWSINNQEPNSGVLVGFVNPDGTTADWDWHGALTAAGYDADWIGRGMDEGGILLFKSENVTGVLGDWPAAVPDLPAGVLVAD</sequence>
<dbReference type="Proteomes" id="UP000272015">
    <property type="component" value="Unassembled WGS sequence"/>
</dbReference>
<dbReference type="EMBL" id="QZVS01000082">
    <property type="protein sequence ID" value="RJT88500.1"/>
    <property type="molecule type" value="Genomic_DNA"/>
</dbReference>